<evidence type="ECO:0000313" key="2">
    <source>
        <dbReference type="Proteomes" id="UP001163321"/>
    </source>
</evidence>
<evidence type="ECO:0000313" key="1">
    <source>
        <dbReference type="EMBL" id="KAI9922476.1"/>
    </source>
</evidence>
<comment type="caution">
    <text evidence="1">The sequence shown here is derived from an EMBL/GenBank/DDBJ whole genome shotgun (WGS) entry which is preliminary data.</text>
</comment>
<organism evidence="1 2">
    <name type="scientific">Peronosclerospora sorghi</name>
    <dbReference type="NCBI Taxonomy" id="230839"/>
    <lineage>
        <taxon>Eukaryota</taxon>
        <taxon>Sar</taxon>
        <taxon>Stramenopiles</taxon>
        <taxon>Oomycota</taxon>
        <taxon>Peronosporomycetes</taxon>
        <taxon>Peronosporales</taxon>
        <taxon>Peronosporaceae</taxon>
        <taxon>Peronosclerospora</taxon>
    </lineage>
</organism>
<proteinExistence type="predicted"/>
<protein>
    <submittedName>
        <fullName evidence="1">Uncharacterized protein</fullName>
    </submittedName>
</protein>
<name>A0ACC0WXQ2_9STRA</name>
<dbReference type="Proteomes" id="UP001163321">
    <property type="component" value="Chromosome 1"/>
</dbReference>
<sequence length="117" mass="13242">MQPACLCSSNKQPGLAPRKVLIRHSKAVTDSTRNVGTVESLCSHVGHRHGGCFPRGKVLARSRNFTAIWSSLCHFLYLTTYKFQMVLQEVRRQKTKIKLILALWASEILSVRIHKTP</sequence>
<gene>
    <name evidence="1" type="ORF">PsorP6_001700</name>
</gene>
<dbReference type="EMBL" id="CM047580">
    <property type="protein sequence ID" value="KAI9922476.1"/>
    <property type="molecule type" value="Genomic_DNA"/>
</dbReference>
<reference evidence="1 2" key="1">
    <citation type="journal article" date="2022" name="bioRxiv">
        <title>The genome of the oomycete Peronosclerospora sorghi, a cosmopolitan pathogen of maize and sorghum, is inflated with dispersed pseudogenes.</title>
        <authorList>
            <person name="Fletcher K."/>
            <person name="Martin F."/>
            <person name="Isakeit T."/>
            <person name="Cavanaugh K."/>
            <person name="Magill C."/>
            <person name="Michelmore R."/>
        </authorList>
    </citation>
    <scope>NUCLEOTIDE SEQUENCE [LARGE SCALE GENOMIC DNA]</scope>
    <source>
        <strain evidence="1">P6</strain>
    </source>
</reference>
<keyword evidence="2" id="KW-1185">Reference proteome</keyword>
<accession>A0ACC0WXQ2</accession>